<dbReference type="InterPro" id="IPR058240">
    <property type="entry name" value="rSAM_sf"/>
</dbReference>
<dbReference type="GO" id="GO:0046872">
    <property type="term" value="F:metal ion binding"/>
    <property type="evidence" value="ECO:0007669"/>
    <property type="project" value="UniProtKB-KW"/>
</dbReference>
<dbReference type="GO" id="GO:0141093">
    <property type="term" value="F:5-amino-6-(D-ribitylamino)uracil--L-tyrosine 4-hydroxyphenyl transferase activity"/>
    <property type="evidence" value="ECO:0007669"/>
    <property type="project" value="UniProtKB-EC"/>
</dbReference>
<comment type="caution">
    <text evidence="20">The sequence shown here is derived from an EMBL/GenBank/DDBJ whole genome shotgun (WGS) entry which is preliminary data.</text>
</comment>
<feature type="compositionally biased region" description="Low complexity" evidence="18">
    <location>
        <begin position="27"/>
        <end position="44"/>
    </location>
</feature>
<evidence type="ECO:0000256" key="1">
    <source>
        <dbReference type="ARBA" id="ARBA00001966"/>
    </source>
</evidence>
<feature type="domain" description="Radical SAM core" evidence="19">
    <location>
        <begin position="88"/>
        <end position="331"/>
    </location>
</feature>
<keyword evidence="15" id="KW-0456">Lyase</keyword>
<dbReference type="GO" id="GO:0044689">
    <property type="term" value="F:7,8-didemethyl-8-hydroxy-5-deazariboflavin synthase activity"/>
    <property type="evidence" value="ECO:0007669"/>
    <property type="project" value="UniProtKB-EC"/>
</dbReference>
<organism evidence="20 21">
    <name type="scientific">Nocardioides agariphilus</name>
    <dbReference type="NCBI Taxonomy" id="433664"/>
    <lineage>
        <taxon>Bacteria</taxon>
        <taxon>Bacillati</taxon>
        <taxon>Actinomycetota</taxon>
        <taxon>Actinomycetes</taxon>
        <taxon>Propionibacteriales</taxon>
        <taxon>Nocardioidaceae</taxon>
        <taxon>Nocardioides</taxon>
    </lineage>
</organism>
<accession>A0A930VLG1</accession>
<sequence>MPPSPGSTGSARPTRCRGARPAPHPEGPSARAAPPEPARPAASATGSLLRSSEQSQVRLAVVSLLDLSTDELMRRAREVRRSATGTRVTYSPKVFIPLTRLCRDRCGYCTFATAPRHISSPYLSPDEVMAIASQGAEAGCHEALFTLGEAPEERYAEARDWLSAHGFSSTTDYLVAMGARVLEETGLLPHMNAGAVSRDDLARLREVAPSQGMMVESLRPDLAAHRGAPDKTPERRLATLEAAGELSIPFTTGILVGIGESEPDRLEALEAIAESHRRHGHVQEVIVQNFLPKVGTEMRHSAPCPPEDHVRAIALARLAMPADVHVQAPPNLSDVDQLGALLDAGIDDWGGVSPVTIDHVNPERPWPAVATLREATESRGLALTPRLTIYAEYAADPDRWLDPALRFPVLDRSDAESLGRDDPGATWPERHAAAANVGTGAEVVQIGRRSTAWYSGADTHPPSLVEEVAQRPSGDPVSIAGAVAEVLAGVRAGQEVGEDEIVTLFGARGPEVPAVAAVADELRRQAVGDVVTYVVNRNINYTNVCTYRCTFCGFSKGPLSLNLRGAPYLLTLDDIAQRTVEAAERGATEVCLQGGIHPSFDGDFYVDVTRAVKQAVPEIHVHGFTALEVTEGARRLGEPLASYLTRLKDAGLGSLPGTAAEILDDEVRAVLCPDKVDTEEWLEAHRTAHSVGLRSNITIMFGSVERPVHWARHLLRTRDLQKETGGFTEFVPLPFVHMAAPIYLKRGARRGPTWRESVLMHAVARIAYRGLVDNIQASWVKLGHGGARQLLAAGVNDLGGTLMDENISRAAGAAHGQLVTPEELRALATTAGRVAVQRSTLYASAPHIPAPRREVG</sequence>
<dbReference type="AlphaFoldDB" id="A0A930VLG1"/>
<keyword evidence="9" id="KW-0004">4Fe-4S</keyword>
<dbReference type="InterPro" id="IPR045567">
    <property type="entry name" value="CofH/MnqC-like_C"/>
</dbReference>
<evidence type="ECO:0000259" key="19">
    <source>
        <dbReference type="PROSITE" id="PS51918"/>
    </source>
</evidence>
<evidence type="ECO:0000256" key="18">
    <source>
        <dbReference type="SAM" id="MobiDB-lite"/>
    </source>
</evidence>
<gene>
    <name evidence="20" type="ORF">ISU10_03900</name>
</gene>
<dbReference type="CDD" id="cd01335">
    <property type="entry name" value="Radical_SAM"/>
    <property type="match status" value="2"/>
</dbReference>
<evidence type="ECO:0000313" key="21">
    <source>
        <dbReference type="Proteomes" id="UP000660668"/>
    </source>
</evidence>
<dbReference type="InterPro" id="IPR019939">
    <property type="entry name" value="CofG_family"/>
</dbReference>
<evidence type="ECO:0000256" key="3">
    <source>
        <dbReference type="ARBA" id="ARBA00004712"/>
    </source>
</evidence>
<dbReference type="SFLD" id="SFLDG01389">
    <property type="entry name" value="menaquinone_synthsis_involved"/>
    <property type="match status" value="1"/>
</dbReference>
<dbReference type="InterPro" id="IPR034405">
    <property type="entry name" value="F420"/>
</dbReference>
<proteinExistence type="inferred from homology"/>
<comment type="function">
    <text evidence="2">Catalyzes the radical-mediated synthesis of 7,8-didemethyl-8-hydroxy-5-deazariboflavin (FO) from 5-amino-6-(D-ribitylamino)uracil and L-tyrosine.</text>
</comment>
<evidence type="ECO:0000256" key="17">
    <source>
        <dbReference type="ARBA" id="ARBA00048974"/>
    </source>
</evidence>
<dbReference type="Gene3D" id="3.20.20.70">
    <property type="entry name" value="Aldolase class I"/>
    <property type="match status" value="2"/>
</dbReference>
<keyword evidence="13" id="KW-0408">Iron</keyword>
<feature type="region of interest" description="Disordered" evidence="18">
    <location>
        <begin position="1"/>
        <end position="50"/>
    </location>
</feature>
<evidence type="ECO:0000256" key="9">
    <source>
        <dbReference type="ARBA" id="ARBA00022485"/>
    </source>
</evidence>
<evidence type="ECO:0000256" key="4">
    <source>
        <dbReference type="ARBA" id="ARBA00010051"/>
    </source>
</evidence>
<dbReference type="HAMAP" id="MF_01611">
    <property type="entry name" value="FO_synth_sub1"/>
    <property type="match status" value="1"/>
</dbReference>
<dbReference type="EMBL" id="JADKPO010000003">
    <property type="protein sequence ID" value="MBF4766910.1"/>
    <property type="molecule type" value="Genomic_DNA"/>
</dbReference>
<reference evidence="20" key="1">
    <citation type="submission" date="2020-11" db="EMBL/GenBank/DDBJ databases">
        <title>Nocardioides cynanchi sp. nov., isolated from soil of rhizosphere of Cynanchum wilfordii.</title>
        <authorList>
            <person name="Lee J.-S."/>
            <person name="Suh M.K."/>
            <person name="Kim J.-S."/>
        </authorList>
    </citation>
    <scope>NUCLEOTIDE SEQUENCE</scope>
    <source>
        <strain evidence="20">KCTC 19276</strain>
    </source>
</reference>
<dbReference type="InterPro" id="IPR020050">
    <property type="entry name" value="FO_synthase_su2"/>
</dbReference>
<comment type="catalytic activity">
    <reaction evidence="17">
        <text>5-amino-5-(4-hydroxybenzyl)-6-(D-ribitylimino)-5,6-dihydrouracil + S-adenosyl-L-methionine = 7,8-didemethyl-8-hydroxy-5-deazariboflavin + 5'-deoxyadenosine + L-methionine + NH4(+) + H(+)</text>
        <dbReference type="Rhea" id="RHEA:55204"/>
        <dbReference type="ChEBI" id="CHEBI:15378"/>
        <dbReference type="ChEBI" id="CHEBI:17319"/>
        <dbReference type="ChEBI" id="CHEBI:28938"/>
        <dbReference type="ChEBI" id="CHEBI:57844"/>
        <dbReference type="ChEBI" id="CHEBI:59789"/>
        <dbReference type="ChEBI" id="CHEBI:59904"/>
        <dbReference type="ChEBI" id="CHEBI:85936"/>
        <dbReference type="EC" id="4.3.1.32"/>
    </reaction>
</comment>
<evidence type="ECO:0000256" key="7">
    <source>
        <dbReference type="ARBA" id="ARBA00012289"/>
    </source>
</evidence>
<dbReference type="SFLD" id="SFLDS00029">
    <property type="entry name" value="Radical_SAM"/>
    <property type="match status" value="2"/>
</dbReference>
<dbReference type="PANTHER" id="PTHR43076:SF1">
    <property type="entry name" value="LIPOYL SYNTHASE 2"/>
    <property type="match status" value="1"/>
</dbReference>
<dbReference type="EC" id="2.5.1.147" evidence="7"/>
<dbReference type="Pfam" id="PF04055">
    <property type="entry name" value="Radical_SAM"/>
    <property type="match status" value="2"/>
</dbReference>
<dbReference type="Pfam" id="PF19288">
    <property type="entry name" value="CofH_C"/>
    <property type="match status" value="1"/>
</dbReference>
<evidence type="ECO:0000256" key="2">
    <source>
        <dbReference type="ARBA" id="ARBA00003692"/>
    </source>
</evidence>
<dbReference type="InterPro" id="IPR013785">
    <property type="entry name" value="Aldolase_TIM"/>
</dbReference>
<comment type="similarity">
    <text evidence="4">In the C-terminal section; belongs to the radical SAM superfamily. CofH family.</text>
</comment>
<comment type="similarity">
    <text evidence="5">In the N-terminal section; belongs to the radical SAM superfamily. CofG family.</text>
</comment>
<dbReference type="NCBIfam" id="TIGR03550">
    <property type="entry name" value="F420_cofG"/>
    <property type="match status" value="1"/>
</dbReference>
<dbReference type="InterPro" id="IPR006638">
    <property type="entry name" value="Elp3/MiaA/NifB-like_rSAM"/>
</dbReference>
<dbReference type="PROSITE" id="PS51918">
    <property type="entry name" value="RADICAL_SAM"/>
    <property type="match status" value="2"/>
</dbReference>
<comment type="pathway">
    <text evidence="3">Cofactor biosynthesis; coenzyme F0 biosynthesis.</text>
</comment>
<dbReference type="SFLD" id="SFLDG01064">
    <property type="entry name" value="F420__menaquinone_cofactor_bio"/>
    <property type="match status" value="2"/>
</dbReference>
<evidence type="ECO:0000256" key="6">
    <source>
        <dbReference type="ARBA" id="ARBA00012126"/>
    </source>
</evidence>
<keyword evidence="11" id="KW-0949">S-adenosyl-L-methionine</keyword>
<dbReference type="SUPFAM" id="SSF102114">
    <property type="entry name" value="Radical SAM enzymes"/>
    <property type="match status" value="2"/>
</dbReference>
<dbReference type="SFLD" id="SFLDG01388">
    <property type="entry name" value="7_8-didemethyl-8-hydroxy-5-dea"/>
    <property type="match status" value="2"/>
</dbReference>
<feature type="compositionally biased region" description="Polar residues" evidence="18">
    <location>
        <begin position="1"/>
        <end position="11"/>
    </location>
</feature>
<keyword evidence="12" id="KW-0479">Metal-binding</keyword>
<dbReference type="InterPro" id="IPR007197">
    <property type="entry name" value="rSAM"/>
</dbReference>
<evidence type="ECO:0000256" key="14">
    <source>
        <dbReference type="ARBA" id="ARBA00023014"/>
    </source>
</evidence>
<dbReference type="NCBIfam" id="NF004884">
    <property type="entry name" value="PRK06245.1"/>
    <property type="match status" value="1"/>
</dbReference>
<evidence type="ECO:0000256" key="5">
    <source>
        <dbReference type="ARBA" id="ARBA00010826"/>
    </source>
</evidence>
<dbReference type="SMART" id="SM00729">
    <property type="entry name" value="Elp3"/>
    <property type="match status" value="2"/>
</dbReference>
<dbReference type="NCBIfam" id="TIGR03551">
    <property type="entry name" value="F420_cofH"/>
    <property type="match status" value="1"/>
</dbReference>
<dbReference type="HAMAP" id="MF_01612">
    <property type="entry name" value="FO_synth_sub2"/>
    <property type="match status" value="1"/>
</dbReference>
<dbReference type="Proteomes" id="UP000660668">
    <property type="component" value="Unassembled WGS sequence"/>
</dbReference>
<keyword evidence="21" id="KW-1185">Reference proteome</keyword>
<feature type="domain" description="Radical SAM core" evidence="19">
    <location>
        <begin position="531"/>
        <end position="769"/>
    </location>
</feature>
<evidence type="ECO:0000256" key="11">
    <source>
        <dbReference type="ARBA" id="ARBA00022691"/>
    </source>
</evidence>
<evidence type="ECO:0000256" key="12">
    <source>
        <dbReference type="ARBA" id="ARBA00022723"/>
    </source>
</evidence>
<protein>
    <recommendedName>
        <fullName evidence="8">FO synthase</fullName>
        <ecNumber evidence="7">2.5.1.147</ecNumber>
        <ecNumber evidence="6">4.3.1.32</ecNumber>
    </recommendedName>
</protein>
<evidence type="ECO:0000256" key="8">
    <source>
        <dbReference type="ARBA" id="ARBA00022220"/>
    </source>
</evidence>
<dbReference type="EC" id="4.3.1.32" evidence="6"/>
<keyword evidence="14" id="KW-0411">Iron-sulfur</keyword>
<dbReference type="GO" id="GO:0051539">
    <property type="term" value="F:4 iron, 4 sulfur cluster binding"/>
    <property type="evidence" value="ECO:0007669"/>
    <property type="project" value="UniProtKB-KW"/>
</dbReference>
<dbReference type="NCBIfam" id="NF006687">
    <property type="entry name" value="PRK09234.1"/>
    <property type="match status" value="1"/>
</dbReference>
<dbReference type="SFLD" id="SFLDF00294">
    <property type="entry name" value="7_8-didemethyl-8-hydroxy-5-dea"/>
    <property type="match status" value="1"/>
</dbReference>
<dbReference type="PANTHER" id="PTHR43076">
    <property type="entry name" value="FO SYNTHASE (COFH)"/>
    <property type="match status" value="1"/>
</dbReference>
<evidence type="ECO:0000256" key="16">
    <source>
        <dbReference type="ARBA" id="ARBA00048468"/>
    </source>
</evidence>
<name>A0A930VLG1_9ACTN</name>
<dbReference type="InterPro" id="IPR019940">
    <property type="entry name" value="CofH_family"/>
</dbReference>
<comment type="catalytic activity">
    <reaction evidence="16">
        <text>5-amino-6-(D-ribitylamino)uracil + L-tyrosine + S-adenosyl-L-methionine = 5-amino-5-(4-hydroxybenzyl)-6-(D-ribitylimino)-5,6-dihydrouracil + 2-iminoacetate + 5'-deoxyadenosine + L-methionine + H(+)</text>
        <dbReference type="Rhea" id="RHEA:55200"/>
        <dbReference type="ChEBI" id="CHEBI:15378"/>
        <dbReference type="ChEBI" id="CHEBI:15934"/>
        <dbReference type="ChEBI" id="CHEBI:17319"/>
        <dbReference type="ChEBI" id="CHEBI:57844"/>
        <dbReference type="ChEBI" id="CHEBI:58315"/>
        <dbReference type="ChEBI" id="CHEBI:59789"/>
        <dbReference type="ChEBI" id="CHEBI:77846"/>
        <dbReference type="ChEBI" id="CHEBI:85936"/>
        <dbReference type="EC" id="2.5.1.147"/>
    </reaction>
</comment>
<comment type="cofactor">
    <cofactor evidence="1">
        <name>[4Fe-4S] cluster</name>
        <dbReference type="ChEBI" id="CHEBI:49883"/>
    </cofactor>
</comment>
<evidence type="ECO:0000256" key="10">
    <source>
        <dbReference type="ARBA" id="ARBA00022679"/>
    </source>
</evidence>
<evidence type="ECO:0000256" key="15">
    <source>
        <dbReference type="ARBA" id="ARBA00023239"/>
    </source>
</evidence>
<keyword evidence="10" id="KW-0808">Transferase</keyword>
<dbReference type="NCBIfam" id="TIGR00423">
    <property type="entry name" value="CofH family radical SAM protein"/>
    <property type="match status" value="1"/>
</dbReference>
<evidence type="ECO:0000256" key="13">
    <source>
        <dbReference type="ARBA" id="ARBA00023004"/>
    </source>
</evidence>
<dbReference type="SFLD" id="SFLDF00343">
    <property type="entry name" value="aminofutalosine_synthase_(mqnE"/>
    <property type="match status" value="1"/>
</dbReference>
<evidence type="ECO:0000313" key="20">
    <source>
        <dbReference type="EMBL" id="MBF4766910.1"/>
    </source>
</evidence>